<keyword evidence="3" id="KW-0460">Magnesium</keyword>
<dbReference type="PROSITE" id="PS51987">
    <property type="entry name" value="GS_CATALYTIC"/>
    <property type="match status" value="1"/>
</dbReference>
<accession>A0AAP2G991</accession>
<dbReference type="RefSeq" id="WP_327795403.1">
    <property type="nucleotide sequence ID" value="NZ_JADQAZ010000003.1"/>
</dbReference>
<evidence type="ECO:0000313" key="7">
    <source>
        <dbReference type="EMBL" id="MBT0959201.1"/>
    </source>
</evidence>
<dbReference type="InterPro" id="IPR027303">
    <property type="entry name" value="Gln_synth_gly_rich_site"/>
</dbReference>
<protein>
    <submittedName>
        <fullName evidence="7">Glutamine synthetase</fullName>
    </submittedName>
</protein>
<reference evidence="7 8" key="1">
    <citation type="journal article" date="2021" name="Arch. Microbiol.">
        <title>Harenicola maris gen. nov., sp. nov. isolated from the Sea of Japan shallow sediments.</title>
        <authorList>
            <person name="Romanenko L.A."/>
            <person name="Kurilenko V.V."/>
            <person name="Chernysheva N.Y."/>
            <person name="Tekutyeva L.A."/>
            <person name="Velansky P.V."/>
            <person name="Svetashev V.I."/>
            <person name="Isaeva M.P."/>
        </authorList>
    </citation>
    <scope>NUCLEOTIDE SEQUENCE [LARGE SCALE GENOMIC DNA]</scope>
    <source>
        <strain evidence="7 8">KMM 3653</strain>
    </source>
</reference>
<proteinExistence type="inferred from homology"/>
<evidence type="ECO:0000256" key="1">
    <source>
        <dbReference type="ARBA" id="ARBA00001946"/>
    </source>
</evidence>
<evidence type="ECO:0000313" key="8">
    <source>
        <dbReference type="Proteomes" id="UP001315686"/>
    </source>
</evidence>
<keyword evidence="8" id="KW-1185">Reference proteome</keyword>
<dbReference type="GO" id="GO:0006598">
    <property type="term" value="P:polyamine catabolic process"/>
    <property type="evidence" value="ECO:0007669"/>
    <property type="project" value="TreeGrafter"/>
</dbReference>
<comment type="similarity">
    <text evidence="4 5">Belongs to the glutamine synthetase family.</text>
</comment>
<dbReference type="Gene3D" id="3.30.590.10">
    <property type="entry name" value="Glutamine synthetase/guanido kinase, catalytic domain"/>
    <property type="match status" value="1"/>
</dbReference>
<dbReference type="Proteomes" id="UP001315686">
    <property type="component" value="Unassembled WGS sequence"/>
</dbReference>
<comment type="caution">
    <text evidence="7">The sequence shown here is derived from an EMBL/GenBank/DDBJ whole genome shotgun (WGS) entry which is preliminary data.</text>
</comment>
<dbReference type="GO" id="GO:0006542">
    <property type="term" value="P:glutamine biosynthetic process"/>
    <property type="evidence" value="ECO:0007669"/>
    <property type="project" value="TreeGrafter"/>
</dbReference>
<dbReference type="EMBL" id="JADQAZ010000003">
    <property type="protein sequence ID" value="MBT0959201.1"/>
    <property type="molecule type" value="Genomic_DNA"/>
</dbReference>
<name>A0AAP2G991_9RHOB</name>
<evidence type="ECO:0000256" key="4">
    <source>
        <dbReference type="PROSITE-ProRule" id="PRU01331"/>
    </source>
</evidence>
<evidence type="ECO:0000259" key="6">
    <source>
        <dbReference type="PROSITE" id="PS51987"/>
    </source>
</evidence>
<dbReference type="PANTHER" id="PTHR43785:SF12">
    <property type="entry name" value="TYPE-1 GLUTAMINE SYNTHETASE 2"/>
    <property type="match status" value="1"/>
</dbReference>
<dbReference type="SUPFAM" id="SSF55931">
    <property type="entry name" value="Glutamine synthetase/guanido kinase"/>
    <property type="match status" value="1"/>
</dbReference>
<dbReference type="AlphaFoldDB" id="A0AAP2G991"/>
<evidence type="ECO:0000256" key="5">
    <source>
        <dbReference type="RuleBase" id="RU000384"/>
    </source>
</evidence>
<dbReference type="SMART" id="SM01230">
    <property type="entry name" value="Gln-synt_C"/>
    <property type="match status" value="1"/>
</dbReference>
<gene>
    <name evidence="7" type="ORF">IV417_17575</name>
</gene>
<dbReference type="InterPro" id="IPR014746">
    <property type="entry name" value="Gln_synth/guanido_kin_cat_dom"/>
</dbReference>
<feature type="domain" description="GS catalytic" evidence="6">
    <location>
        <begin position="102"/>
        <end position="434"/>
    </location>
</feature>
<comment type="cofactor">
    <cofactor evidence="1">
        <name>Mg(2+)</name>
        <dbReference type="ChEBI" id="CHEBI:18420"/>
    </cofactor>
</comment>
<evidence type="ECO:0000256" key="3">
    <source>
        <dbReference type="ARBA" id="ARBA00022842"/>
    </source>
</evidence>
<dbReference type="GO" id="GO:0004356">
    <property type="term" value="F:glutamine synthetase activity"/>
    <property type="evidence" value="ECO:0007669"/>
    <property type="project" value="InterPro"/>
</dbReference>
<dbReference type="Pfam" id="PF00120">
    <property type="entry name" value="Gln-synt_C"/>
    <property type="match status" value="1"/>
</dbReference>
<dbReference type="PANTHER" id="PTHR43785">
    <property type="entry name" value="GAMMA-GLUTAMYLPUTRESCINE SYNTHETASE"/>
    <property type="match status" value="1"/>
</dbReference>
<sequence>MSAGLRYAASDLNGLARGKRVPDSDLLKLPEGAARMPYSALCVDLWGADIDASPLVFDSGDADGVLLPTRDIPMPMLWLKGDARLMPMAMHHDDLRPFAIDPRHALSSVLKRFADRGLHVVAATELEFYLLDDSKKQVRPPRLPGHARRLRAEDILSLDTLDAYDNYFTDLYAGAEAMGLMPQASIAESGVGQFEVNLLHTDAMDAAEQAWAFKMLTRGTARAHGMAASFAAKPFADQAGNGMHMHVSVLDSQGKNIFDDGTKSGTPALQHAVAGCLAALPGSTAILMPHAGSFDRIVDGAHAPTGLGWGYDNRTCAIRIPGGAPAARRIEHRVAGGDVNPFLTMAAILGGILIGLEDAATPPPAITGNAYAHDLEQMPATWQAAVDTFAADPYMARIFSPELIDAFTRTKRQEMVKSAEHDPGDLAHFALCRV</sequence>
<dbReference type="PROSITE" id="PS00181">
    <property type="entry name" value="GLNA_ATP"/>
    <property type="match status" value="1"/>
</dbReference>
<dbReference type="InterPro" id="IPR008146">
    <property type="entry name" value="Gln_synth_cat_dom"/>
</dbReference>
<evidence type="ECO:0000256" key="2">
    <source>
        <dbReference type="ARBA" id="ARBA00022598"/>
    </source>
</evidence>
<organism evidence="7 8">
    <name type="scientific">Harenicola maris</name>
    <dbReference type="NCBI Taxonomy" id="2841044"/>
    <lineage>
        <taxon>Bacteria</taxon>
        <taxon>Pseudomonadati</taxon>
        <taxon>Pseudomonadota</taxon>
        <taxon>Alphaproteobacteria</taxon>
        <taxon>Rhodobacterales</taxon>
        <taxon>Paracoccaceae</taxon>
        <taxon>Harenicola</taxon>
    </lineage>
</organism>
<keyword evidence="2" id="KW-0436">Ligase</keyword>